<evidence type="ECO:0000313" key="2">
    <source>
        <dbReference type="EMBL" id="KAJ1949179.1"/>
    </source>
</evidence>
<keyword evidence="1" id="KW-1133">Transmembrane helix</keyword>
<feature type="transmembrane region" description="Helical" evidence="1">
    <location>
        <begin position="80"/>
        <end position="100"/>
    </location>
</feature>
<keyword evidence="2" id="KW-0808">Transferase</keyword>
<feature type="transmembrane region" description="Helical" evidence="1">
    <location>
        <begin position="6"/>
        <end position="27"/>
    </location>
</feature>
<name>A0A9W8AMD6_9FUNG</name>
<sequence>MGLAALWVALPMGVFAGVVFILLLGPLPRFRDTLLDKLHLELTEKFPKRTNYVMVRLCGTRLTRALGSVIHCFCNTGHPFFQIVLVAMFLAGLGVFFRYAWPHIPGPYLPEYHKVPILATIASTIYVYLKCSFSDPGRITHANVDLIHQRFPLDLVIYDPYRCRTCKFVK</sequence>
<proteinExistence type="predicted"/>
<feature type="transmembrane region" description="Helical" evidence="1">
    <location>
        <begin position="112"/>
        <end position="129"/>
    </location>
</feature>
<gene>
    <name evidence="2" type="primary">SWF1</name>
    <name evidence="2" type="ORF">IWQ62_006777</name>
</gene>
<dbReference type="OrthoDB" id="9909019at2759"/>
<keyword evidence="1" id="KW-0472">Membrane</keyword>
<protein>
    <submittedName>
        <fullName evidence="2">Palmitoyltransferase swf1</fullName>
        <ecNumber evidence="2">2.3.1.225</ecNumber>
    </submittedName>
</protein>
<keyword evidence="2" id="KW-0012">Acyltransferase</keyword>
<evidence type="ECO:0000256" key="1">
    <source>
        <dbReference type="SAM" id="Phobius"/>
    </source>
</evidence>
<dbReference type="EMBL" id="JANBPY010004095">
    <property type="protein sequence ID" value="KAJ1949179.1"/>
    <property type="molecule type" value="Genomic_DNA"/>
</dbReference>
<dbReference type="AlphaFoldDB" id="A0A9W8AMD6"/>
<evidence type="ECO:0000313" key="3">
    <source>
        <dbReference type="Proteomes" id="UP001150925"/>
    </source>
</evidence>
<dbReference type="EC" id="2.3.1.225" evidence="2"/>
<reference evidence="2" key="1">
    <citation type="submission" date="2022-07" db="EMBL/GenBank/DDBJ databases">
        <title>Phylogenomic reconstructions and comparative analyses of Kickxellomycotina fungi.</title>
        <authorList>
            <person name="Reynolds N.K."/>
            <person name="Stajich J.E."/>
            <person name="Barry K."/>
            <person name="Grigoriev I.V."/>
            <person name="Crous P."/>
            <person name="Smith M.E."/>
        </authorList>
    </citation>
    <scope>NUCLEOTIDE SEQUENCE</scope>
    <source>
        <strain evidence="2">RSA 1196</strain>
    </source>
</reference>
<accession>A0A9W8AMD6</accession>
<dbReference type="Proteomes" id="UP001150925">
    <property type="component" value="Unassembled WGS sequence"/>
</dbReference>
<organism evidence="2 3">
    <name type="scientific">Dispira parvispora</name>
    <dbReference type="NCBI Taxonomy" id="1520584"/>
    <lineage>
        <taxon>Eukaryota</taxon>
        <taxon>Fungi</taxon>
        <taxon>Fungi incertae sedis</taxon>
        <taxon>Zoopagomycota</taxon>
        <taxon>Kickxellomycotina</taxon>
        <taxon>Dimargaritomycetes</taxon>
        <taxon>Dimargaritales</taxon>
        <taxon>Dimargaritaceae</taxon>
        <taxon>Dispira</taxon>
    </lineage>
</organism>
<comment type="caution">
    <text evidence="2">The sequence shown here is derived from an EMBL/GenBank/DDBJ whole genome shotgun (WGS) entry which is preliminary data.</text>
</comment>
<keyword evidence="1" id="KW-0812">Transmembrane</keyword>
<dbReference type="GO" id="GO:0019706">
    <property type="term" value="F:protein-cysteine S-palmitoyltransferase activity"/>
    <property type="evidence" value="ECO:0007669"/>
    <property type="project" value="UniProtKB-EC"/>
</dbReference>
<keyword evidence="3" id="KW-1185">Reference proteome</keyword>